<dbReference type="GO" id="GO:0005737">
    <property type="term" value="C:cytoplasm"/>
    <property type="evidence" value="ECO:0007669"/>
    <property type="project" value="TreeGrafter"/>
</dbReference>
<feature type="compositionally biased region" description="Basic and acidic residues" evidence="8">
    <location>
        <begin position="359"/>
        <end position="373"/>
    </location>
</feature>
<feature type="region of interest" description="Disordered" evidence="8">
    <location>
        <begin position="359"/>
        <end position="379"/>
    </location>
</feature>
<name>A0A1A9W2J7_9MUSC</name>
<accession>A0A1A9W2J7</accession>
<reference evidence="10" key="2">
    <citation type="submission" date="2020-05" db="UniProtKB">
        <authorList>
            <consortium name="EnsemblMetazoa"/>
        </authorList>
    </citation>
    <scope>IDENTIFICATION</scope>
    <source>
        <strain evidence="10">IAEA</strain>
    </source>
</reference>
<evidence type="ECO:0000256" key="2">
    <source>
        <dbReference type="ARBA" id="ARBA00007647"/>
    </source>
</evidence>
<dbReference type="InterPro" id="IPR008166">
    <property type="entry name" value="Glyco_transf_92"/>
</dbReference>
<feature type="region of interest" description="Disordered" evidence="8">
    <location>
        <begin position="753"/>
        <end position="788"/>
    </location>
</feature>
<dbReference type="GO" id="GO:0016020">
    <property type="term" value="C:membrane"/>
    <property type="evidence" value="ECO:0007669"/>
    <property type="project" value="UniProtKB-SubCell"/>
</dbReference>
<evidence type="ECO:0000256" key="4">
    <source>
        <dbReference type="ARBA" id="ARBA00022679"/>
    </source>
</evidence>
<comment type="subcellular location">
    <subcellularLocation>
        <location evidence="1">Membrane</location>
        <topology evidence="1">Single-pass membrane protein</topology>
    </subcellularLocation>
</comment>
<keyword evidence="4" id="KW-0808">Transferase</keyword>
<dbReference type="PANTHER" id="PTHR21461:SF40">
    <property type="entry name" value="GLYCOSYLTRANSFERASE FAMILY 92 PROTEIN"/>
    <property type="match status" value="1"/>
</dbReference>
<protein>
    <recommendedName>
        <fullName evidence="12">Glycosyltransferase family 92 protein</fullName>
    </recommendedName>
</protein>
<dbReference type="AlphaFoldDB" id="A0A1A9W2J7"/>
<evidence type="ECO:0000256" key="3">
    <source>
        <dbReference type="ARBA" id="ARBA00022676"/>
    </source>
</evidence>
<keyword evidence="7 9" id="KW-0472">Membrane</keyword>
<dbReference type="PANTHER" id="PTHR21461">
    <property type="entry name" value="GLYCOSYLTRANSFERASE FAMILY 92 PROTEIN"/>
    <property type="match status" value="1"/>
</dbReference>
<sequence length="884" mass="100248">MKYNKLQHNHSHSHSHHHHHHHLHYSSGNGASSTSRSGLTSLTASKRNKKHNWGTRERSGMSFLIVIAFFAVFGLIILTEIFMIDERAHGGMILRGGGGYGNRLGDSMPDYDNVKDDYDLIDASLLNDNKLGYVQFQDNKFKIQGAESNDAGGGGGGIGGRLAGVLLNSASVGRAYSGTVGGGTGLAGNGPLIPWGKMLPTKVEETLPRYPFGTLPTDGSWQIVNGTRFKFFVFSAYYDRRDDANLIRVVGATKTRGPERVWCRLWYIPTRSRNNSTATIRKTDDELLKHRNLYKSVTVMARVKAIRENWNLKYSACFILCPVRTPDYDVPQHISIVARLRAPPGNLLQLRNTDFDPDFKKFSDKSKRNKTESKPNFNSPTSTLDLTKFSADEQIPEKLAVCVKPFHFDYNQALYLIEYLEFYALLGVSHFTFYNHTIGPQADCVLQHYIKGDIPDKSTVSDVEANVSQNHVPKFDGLASPLTSTETTSLPVRKKKSLNYMKPSIQILPWDLRMRSQTEIRTEGLFAALNDCLYRSMYRYKYLALVDLDEFIVPRYNDTLIELINSLSYRFRNRNAGAYSFQNAFFYLQFADDPLVSRFKSPVTVEMAQLRAALLTQRKTRRRYKLNPQKQRSKYICKPEATVEAGNHFVWEFIPGRGSLNVAPTEAILQHYRVCEFGGNDCIKAPSVLDRTATKYVNRLVERVFMGYKHLKDKCKLPDLPPLPKISQPPPERKPIIRKLPDKSKTINVGHANENLQEKHPHVPELKKNNENQRKESSAITKDKNNVKTTSVLNFERKNATTHKKEKLIINQTTTQTTETADSKYGIITDTDTKTTVASIRTTTANEQPAVDAMKNYAANKKKRKIVVFFVDDQGNPRARLEYH</sequence>
<dbReference type="VEuPathDB" id="VectorBase:GBRI004040"/>
<evidence type="ECO:0000256" key="7">
    <source>
        <dbReference type="ARBA" id="ARBA00023136"/>
    </source>
</evidence>
<proteinExistence type="inferred from homology"/>
<keyword evidence="3" id="KW-0328">Glycosyltransferase</keyword>
<dbReference type="Proteomes" id="UP000091820">
    <property type="component" value="Unassembled WGS sequence"/>
</dbReference>
<evidence type="ECO:0000256" key="1">
    <source>
        <dbReference type="ARBA" id="ARBA00004167"/>
    </source>
</evidence>
<evidence type="ECO:0000256" key="5">
    <source>
        <dbReference type="ARBA" id="ARBA00022692"/>
    </source>
</evidence>
<comment type="similarity">
    <text evidence="2">Belongs to the glycosyltransferase 92 family.</text>
</comment>
<feature type="compositionally biased region" description="Basic and acidic residues" evidence="8">
    <location>
        <begin position="756"/>
        <end position="786"/>
    </location>
</feature>
<feature type="transmembrane region" description="Helical" evidence="9">
    <location>
        <begin position="63"/>
        <end position="84"/>
    </location>
</feature>
<evidence type="ECO:0008006" key="12">
    <source>
        <dbReference type="Google" id="ProtNLM"/>
    </source>
</evidence>
<dbReference type="GO" id="GO:0016757">
    <property type="term" value="F:glycosyltransferase activity"/>
    <property type="evidence" value="ECO:0007669"/>
    <property type="project" value="UniProtKB-KW"/>
</dbReference>
<dbReference type="EnsemblMetazoa" id="GBRI004040-RA">
    <property type="protein sequence ID" value="GBRI004040-PA"/>
    <property type="gene ID" value="GBRI004040"/>
</dbReference>
<evidence type="ECO:0000256" key="6">
    <source>
        <dbReference type="ARBA" id="ARBA00022989"/>
    </source>
</evidence>
<keyword evidence="6 9" id="KW-1133">Transmembrane helix</keyword>
<keyword evidence="11" id="KW-1185">Reference proteome</keyword>
<dbReference type="Pfam" id="PF01697">
    <property type="entry name" value="Glyco_transf_92"/>
    <property type="match status" value="2"/>
</dbReference>
<evidence type="ECO:0000313" key="10">
    <source>
        <dbReference type="EnsemblMetazoa" id="GBRI004040-PA"/>
    </source>
</evidence>
<reference evidence="11" key="1">
    <citation type="submission" date="2014-03" db="EMBL/GenBank/DDBJ databases">
        <authorList>
            <person name="Aksoy S."/>
            <person name="Warren W."/>
            <person name="Wilson R.K."/>
        </authorList>
    </citation>
    <scope>NUCLEOTIDE SEQUENCE [LARGE SCALE GENOMIC DNA]</scope>
    <source>
        <strain evidence="11">IAEA</strain>
    </source>
</reference>
<keyword evidence="5 9" id="KW-0812">Transmembrane</keyword>
<evidence type="ECO:0000313" key="11">
    <source>
        <dbReference type="Proteomes" id="UP000091820"/>
    </source>
</evidence>
<feature type="compositionally biased region" description="Low complexity" evidence="8">
    <location>
        <begin position="25"/>
        <end position="45"/>
    </location>
</feature>
<evidence type="ECO:0000256" key="8">
    <source>
        <dbReference type="SAM" id="MobiDB-lite"/>
    </source>
</evidence>
<feature type="compositionally biased region" description="Basic residues" evidence="8">
    <location>
        <begin position="1"/>
        <end position="24"/>
    </location>
</feature>
<evidence type="ECO:0000256" key="9">
    <source>
        <dbReference type="SAM" id="Phobius"/>
    </source>
</evidence>
<organism evidence="10 11">
    <name type="scientific">Glossina brevipalpis</name>
    <dbReference type="NCBI Taxonomy" id="37001"/>
    <lineage>
        <taxon>Eukaryota</taxon>
        <taxon>Metazoa</taxon>
        <taxon>Ecdysozoa</taxon>
        <taxon>Arthropoda</taxon>
        <taxon>Hexapoda</taxon>
        <taxon>Insecta</taxon>
        <taxon>Pterygota</taxon>
        <taxon>Neoptera</taxon>
        <taxon>Endopterygota</taxon>
        <taxon>Diptera</taxon>
        <taxon>Brachycera</taxon>
        <taxon>Muscomorpha</taxon>
        <taxon>Hippoboscoidea</taxon>
        <taxon>Glossinidae</taxon>
        <taxon>Glossina</taxon>
    </lineage>
</organism>
<feature type="region of interest" description="Disordered" evidence="8">
    <location>
        <begin position="1"/>
        <end position="53"/>
    </location>
</feature>